<feature type="compositionally biased region" description="Basic and acidic residues" evidence="1">
    <location>
        <begin position="52"/>
        <end position="67"/>
    </location>
</feature>
<dbReference type="EMBL" id="CP071872">
    <property type="protein sequence ID" value="UNM10391.1"/>
    <property type="molecule type" value="Genomic_DNA"/>
</dbReference>
<feature type="region of interest" description="Disordered" evidence="1">
    <location>
        <begin position="1"/>
        <end position="84"/>
    </location>
</feature>
<feature type="compositionally biased region" description="Low complexity" evidence="1">
    <location>
        <begin position="258"/>
        <end position="274"/>
    </location>
</feature>
<protein>
    <recommendedName>
        <fullName evidence="5">DUF4232 domain-containing protein</fullName>
    </recommendedName>
</protein>
<dbReference type="Proteomes" id="UP000828924">
    <property type="component" value="Chromosome"/>
</dbReference>
<feature type="region of interest" description="Disordered" evidence="1">
    <location>
        <begin position="105"/>
        <end position="131"/>
    </location>
</feature>
<feature type="compositionally biased region" description="Low complexity" evidence="1">
    <location>
        <begin position="68"/>
        <end position="81"/>
    </location>
</feature>
<keyword evidence="2" id="KW-0472">Membrane</keyword>
<evidence type="ECO:0000313" key="3">
    <source>
        <dbReference type="EMBL" id="UNM10391.1"/>
    </source>
</evidence>
<feature type="transmembrane region" description="Helical" evidence="2">
    <location>
        <begin position="176"/>
        <end position="195"/>
    </location>
</feature>
<name>A0ABY3WFH3_9ACTN</name>
<keyword evidence="4" id="KW-1185">Reference proteome</keyword>
<feature type="compositionally biased region" description="Basic and acidic residues" evidence="1">
    <location>
        <begin position="1"/>
        <end position="31"/>
    </location>
</feature>
<feature type="region of interest" description="Disordered" evidence="1">
    <location>
        <begin position="208"/>
        <end position="285"/>
    </location>
</feature>
<organism evidence="3 4">
    <name type="scientific">Streptomyces formicae</name>
    <dbReference type="NCBI Taxonomy" id="1616117"/>
    <lineage>
        <taxon>Bacteria</taxon>
        <taxon>Bacillati</taxon>
        <taxon>Actinomycetota</taxon>
        <taxon>Actinomycetes</taxon>
        <taxon>Kitasatosporales</taxon>
        <taxon>Streptomycetaceae</taxon>
        <taxon>Streptomyces</taxon>
    </lineage>
</organism>
<keyword evidence="2" id="KW-0812">Transmembrane</keyword>
<gene>
    <name evidence="3" type="ORF">J4032_01700</name>
</gene>
<feature type="compositionally biased region" description="Gly residues" evidence="1">
    <location>
        <begin position="105"/>
        <end position="127"/>
    </location>
</feature>
<evidence type="ECO:0000256" key="1">
    <source>
        <dbReference type="SAM" id="MobiDB-lite"/>
    </source>
</evidence>
<feature type="region of interest" description="Disordered" evidence="1">
    <location>
        <begin position="382"/>
        <end position="446"/>
    </location>
</feature>
<evidence type="ECO:0008006" key="5">
    <source>
        <dbReference type="Google" id="ProtNLM"/>
    </source>
</evidence>
<evidence type="ECO:0000313" key="4">
    <source>
        <dbReference type="Proteomes" id="UP000828924"/>
    </source>
</evidence>
<proteinExistence type="predicted"/>
<sequence>MNRHEHGREDGHGHDFGPEGGSGHDRGRETELYGPDGPLNDRTGNGIVNHGPLDDMHGKRENGRDADPLGGDAPGRAAGDALGRGDGLDGLRAALGGAAFGGSAPGTSGGGAPGGARGGGAQGGASGGEELDALGGDELALRRMLHNAVEDLAPSEGALDHLRKAVPARRARKRQALVGVAASVILLGTAVPAFVHVANTGGLSGDLTGINAGHGEEAQGGTGTETGGEDGEQGTGGFSGETPGSTGRADASETPVLPGSGTAPPSPGATAVPADSIPATTPTCASSQLGVDRTELGAPDSEGKVYGTFRIANVSGTECAVTGGGTVAVQAIGAADAAKISVVEHTAGDAASGLPDPASQAGALLLKPATAYEVKFAFVPSETCPTTGEPSPDPSPTDGASGMSDGAGTGATETQLGTEDGGGTADGSISVAHTPEAGAPVAETTIPNACAGTIYRTGVLSAP</sequence>
<keyword evidence="2" id="KW-1133">Transmembrane helix</keyword>
<reference evidence="3 4" key="1">
    <citation type="submission" date="2021-03" db="EMBL/GenBank/DDBJ databases">
        <title>Complete genome of Streptomyces formicae strain 1H-GS9 (DSM 100524).</title>
        <authorList>
            <person name="Atanasov K.E."/>
            <person name="Altabella T."/>
            <person name="Ferrer A."/>
        </authorList>
    </citation>
    <scope>NUCLEOTIDE SEQUENCE [LARGE SCALE GENOMIC DNA]</scope>
    <source>
        <strain evidence="3 4">1H-GS9</strain>
    </source>
</reference>
<evidence type="ECO:0000256" key="2">
    <source>
        <dbReference type="SAM" id="Phobius"/>
    </source>
</evidence>
<accession>A0ABY3WFH3</accession>